<feature type="region of interest" description="Disordered" evidence="1">
    <location>
        <begin position="755"/>
        <end position="794"/>
    </location>
</feature>
<dbReference type="AlphaFoldDB" id="A0A4Y7SII2"/>
<accession>A0A4Y7SII2</accession>
<feature type="compositionally biased region" description="Low complexity" evidence="1">
    <location>
        <begin position="343"/>
        <end position="358"/>
    </location>
</feature>
<dbReference type="Proteomes" id="UP000298030">
    <property type="component" value="Unassembled WGS sequence"/>
</dbReference>
<evidence type="ECO:0000256" key="1">
    <source>
        <dbReference type="SAM" id="MobiDB-lite"/>
    </source>
</evidence>
<reference evidence="3 4" key="1">
    <citation type="journal article" date="2019" name="Nat. Ecol. Evol.">
        <title>Megaphylogeny resolves global patterns of mushroom evolution.</title>
        <authorList>
            <person name="Varga T."/>
            <person name="Krizsan K."/>
            <person name="Foldi C."/>
            <person name="Dima B."/>
            <person name="Sanchez-Garcia M."/>
            <person name="Sanchez-Ramirez S."/>
            <person name="Szollosi G.J."/>
            <person name="Szarkandi J.G."/>
            <person name="Papp V."/>
            <person name="Albert L."/>
            <person name="Andreopoulos W."/>
            <person name="Angelini C."/>
            <person name="Antonin V."/>
            <person name="Barry K.W."/>
            <person name="Bougher N.L."/>
            <person name="Buchanan P."/>
            <person name="Buyck B."/>
            <person name="Bense V."/>
            <person name="Catcheside P."/>
            <person name="Chovatia M."/>
            <person name="Cooper J."/>
            <person name="Damon W."/>
            <person name="Desjardin D."/>
            <person name="Finy P."/>
            <person name="Geml J."/>
            <person name="Haridas S."/>
            <person name="Hughes K."/>
            <person name="Justo A."/>
            <person name="Karasinski D."/>
            <person name="Kautmanova I."/>
            <person name="Kiss B."/>
            <person name="Kocsube S."/>
            <person name="Kotiranta H."/>
            <person name="LaButti K.M."/>
            <person name="Lechner B.E."/>
            <person name="Liimatainen K."/>
            <person name="Lipzen A."/>
            <person name="Lukacs Z."/>
            <person name="Mihaltcheva S."/>
            <person name="Morgado L.N."/>
            <person name="Niskanen T."/>
            <person name="Noordeloos M.E."/>
            <person name="Ohm R.A."/>
            <person name="Ortiz-Santana B."/>
            <person name="Ovrebo C."/>
            <person name="Racz N."/>
            <person name="Riley R."/>
            <person name="Savchenko A."/>
            <person name="Shiryaev A."/>
            <person name="Soop K."/>
            <person name="Spirin V."/>
            <person name="Szebenyi C."/>
            <person name="Tomsovsky M."/>
            <person name="Tulloss R.E."/>
            <person name="Uehling J."/>
            <person name="Grigoriev I.V."/>
            <person name="Vagvolgyi C."/>
            <person name="Papp T."/>
            <person name="Martin F.M."/>
            <person name="Miettinen O."/>
            <person name="Hibbett D.S."/>
            <person name="Nagy L.G."/>
        </authorList>
    </citation>
    <scope>NUCLEOTIDE SEQUENCE [LARGE SCALE GENOMIC DNA]</scope>
    <source>
        <strain evidence="3 4">FP101781</strain>
    </source>
</reference>
<keyword evidence="2" id="KW-0732">Signal</keyword>
<sequence length="814" mass="86906">MHEKGNTDLLLKRFPFLLAVTPCSSTQLPAPVEYVETVRLSGVLGLKIQGSGFRQRQYEEGDIENIAARGEGNSWRGGAFPARWAAKVPEILPPTLETLGEKIEETLCLVIATIDGGGSSSSLTVGDRAPPDVRMVGLPGGFSTAPETSDLESICCVQVQRDEGHILAAALMACWDQARKLGKNQFVRLSTRWLNTAAAPPRSPSSASVLSHTRRGVSSRLGGPRNPVFTRSEMGAPSLLQGHYSSWRELELEGRAIMRPGENAGLCGHRARWNGISEALALYDSTTKQIEPGTWKSWKKRCRSDQPLQAEFVAVVTSDFTTSTSAIHKRIRRLGRTNNSGLPSPTASPPVSSSSAPSTDKRCMPPLAKHAGPKSPESPKLVEVSTTGTQDGELVLYAVGGGGTRERSNGTVAVQVRVTLNEEMIVVGSRQLESSHSLPTSLLSVGLVPGVPLKNSIISLRSHWWSFQDTTKFTFSSDGETTGTQFAIGLSSSPDPDGESGADTGVGRWEPVLFNFPFGGFEVGGPLYGVTLSIAKTVAQHLPLTFKSTVLNEILLRAGKSLSPHPYAVEALEVVFSFENVPAWGHGQPKLGLEVGVPHPFKPSLAKTDGNPTSSHQVSTSHTAVASTDGLFLLETAFVPGCGKSDVHISHNFKAGSSKLGERSQPISPRPFRVAVPSPPLTPRGNRRAPTASQSLNAAAVRSISQLLSATSPHSSPRSDRSPPPSKTSRPRFTPYPWGALGGAALRSLELSPPNSKAAVSVQPRPFTEPNRCSAKSMARGDRAGDGAATNKDRGSAIEIYPIWNKRRASPSIK</sequence>
<feature type="region of interest" description="Disordered" evidence="1">
    <location>
        <begin position="331"/>
        <end position="386"/>
    </location>
</feature>
<name>A0A4Y7SII2_COPMI</name>
<evidence type="ECO:0000256" key="2">
    <source>
        <dbReference type="SAM" id="SignalP"/>
    </source>
</evidence>
<feature type="region of interest" description="Disordered" evidence="1">
    <location>
        <begin position="197"/>
        <end position="232"/>
    </location>
</feature>
<comment type="caution">
    <text evidence="3">The sequence shown here is derived from an EMBL/GenBank/DDBJ whole genome shotgun (WGS) entry which is preliminary data.</text>
</comment>
<feature type="compositionally biased region" description="Low complexity" evidence="1">
    <location>
        <begin position="197"/>
        <end position="208"/>
    </location>
</feature>
<feature type="compositionally biased region" description="Polar residues" evidence="1">
    <location>
        <begin position="691"/>
        <end position="710"/>
    </location>
</feature>
<feature type="compositionally biased region" description="Basic and acidic residues" evidence="1">
    <location>
        <begin position="779"/>
        <end position="794"/>
    </location>
</feature>
<gene>
    <name evidence="3" type="ORF">FA13DRAFT_1716664</name>
</gene>
<proteinExistence type="predicted"/>
<keyword evidence="4" id="KW-1185">Reference proteome</keyword>
<feature type="region of interest" description="Disordered" evidence="1">
    <location>
        <begin position="657"/>
        <end position="737"/>
    </location>
</feature>
<organism evidence="3 4">
    <name type="scientific">Coprinellus micaceus</name>
    <name type="common">Glistening ink-cap mushroom</name>
    <name type="synonym">Coprinus micaceus</name>
    <dbReference type="NCBI Taxonomy" id="71717"/>
    <lineage>
        <taxon>Eukaryota</taxon>
        <taxon>Fungi</taxon>
        <taxon>Dikarya</taxon>
        <taxon>Basidiomycota</taxon>
        <taxon>Agaricomycotina</taxon>
        <taxon>Agaricomycetes</taxon>
        <taxon>Agaricomycetidae</taxon>
        <taxon>Agaricales</taxon>
        <taxon>Agaricineae</taxon>
        <taxon>Psathyrellaceae</taxon>
        <taxon>Coprinellus</taxon>
    </lineage>
</organism>
<evidence type="ECO:0000313" key="3">
    <source>
        <dbReference type="EMBL" id="TEB21645.1"/>
    </source>
</evidence>
<protein>
    <submittedName>
        <fullName evidence="3">Uncharacterized protein</fullName>
    </submittedName>
</protein>
<dbReference type="EMBL" id="QPFP01000105">
    <property type="protein sequence ID" value="TEB21645.1"/>
    <property type="molecule type" value="Genomic_DNA"/>
</dbReference>
<evidence type="ECO:0000313" key="4">
    <source>
        <dbReference type="Proteomes" id="UP000298030"/>
    </source>
</evidence>
<feature type="signal peptide" evidence="2">
    <location>
        <begin position="1"/>
        <end position="25"/>
    </location>
</feature>
<feature type="chain" id="PRO_5021496822" evidence="2">
    <location>
        <begin position="26"/>
        <end position="814"/>
    </location>
</feature>